<dbReference type="Pfam" id="PF02566">
    <property type="entry name" value="OsmC"/>
    <property type="match status" value="1"/>
</dbReference>
<evidence type="ECO:0000313" key="1">
    <source>
        <dbReference type="EMBL" id="OAT87079.1"/>
    </source>
</evidence>
<dbReference type="PANTHER" id="PTHR34352">
    <property type="entry name" value="PROTEIN YHFA"/>
    <property type="match status" value="1"/>
</dbReference>
<gene>
    <name evidence="1" type="ORF">A6M21_01960</name>
</gene>
<name>A0A1B7LKJ1_9FIRM</name>
<evidence type="ECO:0000313" key="2">
    <source>
        <dbReference type="Proteomes" id="UP000078532"/>
    </source>
</evidence>
<protein>
    <recommendedName>
        <fullName evidence="3">Osmotically inducible protein OsmC</fullName>
    </recommendedName>
</protein>
<proteinExistence type="predicted"/>
<dbReference type="InterPro" id="IPR015946">
    <property type="entry name" value="KH_dom-like_a/b"/>
</dbReference>
<dbReference type="Proteomes" id="UP000078532">
    <property type="component" value="Unassembled WGS sequence"/>
</dbReference>
<dbReference type="InterPro" id="IPR036102">
    <property type="entry name" value="OsmC/Ohrsf"/>
</dbReference>
<evidence type="ECO:0008006" key="3">
    <source>
        <dbReference type="Google" id="ProtNLM"/>
    </source>
</evidence>
<reference evidence="1 2" key="1">
    <citation type="submission" date="2016-04" db="EMBL/GenBank/DDBJ databases">
        <authorList>
            <person name="Evans L.H."/>
            <person name="Alamgir A."/>
            <person name="Owens N."/>
            <person name="Weber N.D."/>
            <person name="Virtaneva K."/>
            <person name="Barbian K."/>
            <person name="Babar A."/>
            <person name="Rosenke K."/>
        </authorList>
    </citation>
    <scope>NUCLEOTIDE SEQUENCE [LARGE SCALE GENOMIC DNA]</scope>
    <source>
        <strain evidence="1 2">LMa1</strain>
    </source>
</reference>
<sequence>MKVNLKWENGMKFVARGDSQHAVVMDTSFEHGGKDEGVRPMELLLMGMAGCTGLDVISILKKMRIKLNTFEISVDAVRAEEYPQVFTAATLIYRFSLDNPEPEKISRAIKLSHEKYCSAINTLKKSFPISYRYEINGTAGETMLI</sequence>
<dbReference type="InterPro" id="IPR003718">
    <property type="entry name" value="OsmC/Ohr_fam"/>
</dbReference>
<dbReference type="PANTHER" id="PTHR34352:SF1">
    <property type="entry name" value="PROTEIN YHFA"/>
    <property type="match status" value="1"/>
</dbReference>
<dbReference type="EMBL" id="LYVF01000002">
    <property type="protein sequence ID" value="OAT87079.1"/>
    <property type="molecule type" value="Genomic_DNA"/>
</dbReference>
<dbReference type="STRING" id="1838280.A6M21_01960"/>
<organism evidence="1 2">
    <name type="scientific">Desulfotomaculum copahuensis</name>
    <dbReference type="NCBI Taxonomy" id="1838280"/>
    <lineage>
        <taxon>Bacteria</taxon>
        <taxon>Bacillati</taxon>
        <taxon>Bacillota</taxon>
        <taxon>Clostridia</taxon>
        <taxon>Eubacteriales</taxon>
        <taxon>Desulfotomaculaceae</taxon>
        <taxon>Desulfotomaculum</taxon>
    </lineage>
</organism>
<dbReference type="Gene3D" id="3.30.300.20">
    <property type="match status" value="1"/>
</dbReference>
<accession>A0A1B7LKJ1</accession>
<dbReference type="SUPFAM" id="SSF82784">
    <property type="entry name" value="OsmC-like"/>
    <property type="match status" value="1"/>
</dbReference>
<keyword evidence="2" id="KW-1185">Reference proteome</keyword>
<comment type="caution">
    <text evidence="1">The sequence shown here is derived from an EMBL/GenBank/DDBJ whole genome shotgun (WGS) entry which is preliminary data.</text>
</comment>
<dbReference type="RefSeq" id="WP_066665821.1">
    <property type="nucleotide sequence ID" value="NZ_LYVF01000002.1"/>
</dbReference>
<dbReference type="Gene3D" id="2.20.25.10">
    <property type="match status" value="1"/>
</dbReference>
<dbReference type="OrthoDB" id="9804010at2"/>
<dbReference type="AlphaFoldDB" id="A0A1B7LKJ1"/>